<dbReference type="Pfam" id="PF00561">
    <property type="entry name" value="Abhydrolase_1"/>
    <property type="match status" value="1"/>
</dbReference>
<dbReference type="RefSeq" id="WP_249848013.1">
    <property type="nucleotide sequence ID" value="NZ_JAMGBD010000001.1"/>
</dbReference>
<proteinExistence type="predicted"/>
<keyword evidence="4" id="KW-1185">Reference proteome</keyword>
<comment type="caution">
    <text evidence="3">The sequence shown here is derived from an EMBL/GenBank/DDBJ whole genome shotgun (WGS) entry which is preliminary data.</text>
</comment>
<reference evidence="3" key="1">
    <citation type="submission" date="2022-05" db="EMBL/GenBank/DDBJ databases">
        <authorList>
            <person name="Jo J.-H."/>
            <person name="Im W.-T."/>
        </authorList>
    </citation>
    <scope>NUCLEOTIDE SEQUENCE</scope>
    <source>
        <strain evidence="3">SE158</strain>
    </source>
</reference>
<dbReference type="InterPro" id="IPR029058">
    <property type="entry name" value="AB_hydrolase_fold"/>
</dbReference>
<keyword evidence="1" id="KW-0472">Membrane</keyword>
<feature type="transmembrane region" description="Helical" evidence="1">
    <location>
        <begin position="101"/>
        <end position="119"/>
    </location>
</feature>
<dbReference type="PRINTS" id="PR00111">
    <property type="entry name" value="ABHYDROLASE"/>
</dbReference>
<dbReference type="GO" id="GO:0016787">
    <property type="term" value="F:hydrolase activity"/>
    <property type="evidence" value="ECO:0007669"/>
    <property type="project" value="UniProtKB-KW"/>
</dbReference>
<name>A0ABT0RMM2_9SPHN</name>
<keyword evidence="1" id="KW-1133">Transmembrane helix</keyword>
<evidence type="ECO:0000256" key="1">
    <source>
        <dbReference type="SAM" id="Phobius"/>
    </source>
</evidence>
<dbReference type="SUPFAM" id="SSF53474">
    <property type="entry name" value="alpha/beta-Hydrolases"/>
    <property type="match status" value="1"/>
</dbReference>
<dbReference type="PANTHER" id="PTHR43798">
    <property type="entry name" value="MONOACYLGLYCEROL LIPASE"/>
    <property type="match status" value="1"/>
</dbReference>
<dbReference type="InterPro" id="IPR000073">
    <property type="entry name" value="AB_hydrolase_1"/>
</dbReference>
<gene>
    <name evidence="3" type="ORF">LZ536_08250</name>
</gene>
<accession>A0ABT0RMM2</accession>
<sequence>MTGFSERRWTTPDGLSLYARDYPAKGGEKHLPVLCLHGFTRNSADFEDLAPVLAESGRRVIVMDVRGRGKSDWDPAPKHYHPKFYAQDVIGFLGALGIPKAVFLGTSMGGLITFVVALLRPKLIWAAILNDVGPAVDPAGIARIQSYAGKAPVVRTWEDAADYCRIIYESAWPFYGPADWQHLARRTFRDSPGGPVLDYDPAIASAPGAKTKTSSLLAWFALRRLAKRVPTLVIRGENSDILSAAIAERMRRKAPALDFAVIPGVGHAPTLAEPESLSAIHSFLVRVP</sequence>
<dbReference type="Gene3D" id="3.40.50.1820">
    <property type="entry name" value="alpha/beta hydrolase"/>
    <property type="match status" value="1"/>
</dbReference>
<evidence type="ECO:0000313" key="3">
    <source>
        <dbReference type="EMBL" id="MCL6683891.1"/>
    </source>
</evidence>
<evidence type="ECO:0000259" key="2">
    <source>
        <dbReference type="Pfam" id="PF00561"/>
    </source>
</evidence>
<feature type="domain" description="AB hydrolase-1" evidence="2">
    <location>
        <begin position="32"/>
        <end position="269"/>
    </location>
</feature>
<organism evidence="3 4">
    <name type="scientific">Sphingomonas alba</name>
    <dbReference type="NCBI Taxonomy" id="2908208"/>
    <lineage>
        <taxon>Bacteria</taxon>
        <taxon>Pseudomonadati</taxon>
        <taxon>Pseudomonadota</taxon>
        <taxon>Alphaproteobacteria</taxon>
        <taxon>Sphingomonadales</taxon>
        <taxon>Sphingomonadaceae</taxon>
        <taxon>Sphingomonas</taxon>
    </lineage>
</organism>
<keyword evidence="3" id="KW-0378">Hydrolase</keyword>
<dbReference type="Proteomes" id="UP001165363">
    <property type="component" value="Unassembled WGS sequence"/>
</dbReference>
<evidence type="ECO:0000313" key="4">
    <source>
        <dbReference type="Proteomes" id="UP001165363"/>
    </source>
</evidence>
<dbReference type="PANTHER" id="PTHR43798:SF5">
    <property type="entry name" value="MONOACYLGLYCEROL LIPASE ABHD6"/>
    <property type="match status" value="1"/>
</dbReference>
<dbReference type="EMBL" id="JAMGBD010000001">
    <property type="protein sequence ID" value="MCL6683891.1"/>
    <property type="molecule type" value="Genomic_DNA"/>
</dbReference>
<keyword evidence="1" id="KW-0812">Transmembrane</keyword>
<dbReference type="InterPro" id="IPR050266">
    <property type="entry name" value="AB_hydrolase_sf"/>
</dbReference>
<protein>
    <submittedName>
        <fullName evidence="3">Alpha/beta hydrolase</fullName>
    </submittedName>
</protein>